<protein>
    <submittedName>
        <fullName evidence="2">Uncharacterized protein</fullName>
    </submittedName>
</protein>
<accession>A0A9Q8P2U2</accession>
<evidence type="ECO:0000256" key="1">
    <source>
        <dbReference type="SAM" id="Coils"/>
    </source>
</evidence>
<feature type="coiled-coil region" evidence="1">
    <location>
        <begin position="155"/>
        <end position="182"/>
    </location>
</feature>
<evidence type="ECO:0000313" key="2">
    <source>
        <dbReference type="EMBL" id="UJO11027.1"/>
    </source>
</evidence>
<organism evidence="2 3">
    <name type="scientific">Passalora fulva</name>
    <name type="common">Tomato leaf mold</name>
    <name type="synonym">Cladosporium fulvum</name>
    <dbReference type="NCBI Taxonomy" id="5499"/>
    <lineage>
        <taxon>Eukaryota</taxon>
        <taxon>Fungi</taxon>
        <taxon>Dikarya</taxon>
        <taxon>Ascomycota</taxon>
        <taxon>Pezizomycotina</taxon>
        <taxon>Dothideomycetes</taxon>
        <taxon>Dothideomycetidae</taxon>
        <taxon>Mycosphaerellales</taxon>
        <taxon>Mycosphaerellaceae</taxon>
        <taxon>Fulvia</taxon>
    </lineage>
</organism>
<reference evidence="2" key="2">
    <citation type="journal article" date="2022" name="Microb. Genom.">
        <title>A chromosome-scale genome assembly of the tomato pathogen Cladosporium fulvum reveals a compartmentalized genome architecture and the presence of a dispensable chromosome.</title>
        <authorList>
            <person name="Zaccaron A.Z."/>
            <person name="Chen L.H."/>
            <person name="Samaras A."/>
            <person name="Stergiopoulos I."/>
        </authorList>
    </citation>
    <scope>NUCLEOTIDE SEQUENCE</scope>
    <source>
        <strain evidence="2">Race5_Kim</strain>
    </source>
</reference>
<dbReference type="RefSeq" id="XP_047755393.1">
    <property type="nucleotide sequence ID" value="XM_047901425.1"/>
</dbReference>
<evidence type="ECO:0000313" key="3">
    <source>
        <dbReference type="Proteomes" id="UP000756132"/>
    </source>
</evidence>
<sequence>MLPILSLATDHLHLVRYLPDHAAIQRGSQAIAGPIGPFLTLASAYLSEHGYSILSLITCLLIGGLVGFCFSESSKTGTIIVGDWTRGRTQKTRMAMPRVPVTSRKKNHWKEELAIKNARIKSLQSDVNEEKRHSAYVEGELVDLSAQLRQKDILMAACNQNIETQNQELAALRSVHEHATQRLTETITDLGNHLAESIIATEEQAKRMHTEANVLVHERDAALKAARKAKHDLESFYCSKELRGYTYTSTREHHRQQTYISSLEGRVQNLSEVLSAEREQK</sequence>
<gene>
    <name evidence="2" type="ORF">CLAFUR5_02277</name>
</gene>
<proteinExistence type="predicted"/>
<dbReference type="AlphaFoldDB" id="A0A9Q8P2U2"/>
<dbReference type="KEGG" id="ffu:CLAFUR5_02277"/>
<name>A0A9Q8P2U2_PASFU</name>
<dbReference type="EMBL" id="CP090163">
    <property type="protein sequence ID" value="UJO11027.1"/>
    <property type="molecule type" value="Genomic_DNA"/>
</dbReference>
<dbReference type="GeneID" id="71982155"/>
<dbReference type="Proteomes" id="UP000756132">
    <property type="component" value="Chromosome 1"/>
</dbReference>
<keyword evidence="3" id="KW-1185">Reference proteome</keyword>
<reference evidence="2" key="1">
    <citation type="submission" date="2021-12" db="EMBL/GenBank/DDBJ databases">
        <authorList>
            <person name="Zaccaron A."/>
            <person name="Stergiopoulos I."/>
        </authorList>
    </citation>
    <scope>NUCLEOTIDE SEQUENCE</scope>
    <source>
        <strain evidence="2">Race5_Kim</strain>
    </source>
</reference>
<keyword evidence="1" id="KW-0175">Coiled coil</keyword>